<evidence type="ECO:0000259" key="4">
    <source>
        <dbReference type="Pfam" id="PF06165"/>
    </source>
</evidence>
<dbReference type="Pfam" id="PF06165">
    <property type="entry name" value="GH94_b-supersand"/>
    <property type="match status" value="2"/>
</dbReference>
<dbReference type="Pfam" id="PF10091">
    <property type="entry name" value="Glycoamylase"/>
    <property type="match status" value="1"/>
</dbReference>
<dbReference type="InterPro" id="IPR012341">
    <property type="entry name" value="6hp_glycosidase-like_sf"/>
</dbReference>
<gene>
    <name evidence="7" type="ordered locus">TherJR_0422</name>
</gene>
<dbReference type="GO" id="GO:0016757">
    <property type="term" value="F:glycosyltransferase activity"/>
    <property type="evidence" value="ECO:0007669"/>
    <property type="project" value="UniProtKB-KW"/>
</dbReference>
<dbReference type="Pfam" id="PF17167">
    <property type="entry name" value="Glyco_hydro_94"/>
    <property type="match status" value="1"/>
</dbReference>
<keyword evidence="2 7" id="KW-0808">Transferase</keyword>
<keyword evidence="8" id="KW-1185">Reference proteome</keyword>
<dbReference type="InterPro" id="IPR033432">
    <property type="entry name" value="GH94_catalytic"/>
</dbReference>
<dbReference type="Gene3D" id="1.50.10.10">
    <property type="match status" value="1"/>
</dbReference>
<dbReference type="RefSeq" id="WP_013119329.1">
    <property type="nucleotide sequence ID" value="NC_014152.1"/>
</dbReference>
<feature type="transmembrane region" description="Helical" evidence="3">
    <location>
        <begin position="429"/>
        <end position="450"/>
    </location>
</feature>
<evidence type="ECO:0000256" key="1">
    <source>
        <dbReference type="ARBA" id="ARBA00022676"/>
    </source>
</evidence>
<feature type="domain" description="Glycosyl hydrolase 94 supersandwich" evidence="4">
    <location>
        <begin position="1522"/>
        <end position="1800"/>
    </location>
</feature>
<keyword evidence="3" id="KW-0812">Transmembrane</keyword>
<feature type="transmembrane region" description="Helical" evidence="3">
    <location>
        <begin position="877"/>
        <end position="896"/>
    </location>
</feature>
<reference evidence="7 8" key="1">
    <citation type="submission" date="2010-05" db="EMBL/GenBank/DDBJ databases">
        <title>Complete sequence of Thermincola sp. JR.</title>
        <authorList>
            <consortium name="US DOE Joint Genome Institute"/>
            <person name="Lucas S."/>
            <person name="Copeland A."/>
            <person name="Lapidus A."/>
            <person name="Cheng J.-F."/>
            <person name="Bruce D."/>
            <person name="Goodwin L."/>
            <person name="Pitluck S."/>
            <person name="Chertkov O."/>
            <person name="Detter J.C."/>
            <person name="Han C."/>
            <person name="Tapia R."/>
            <person name="Land M."/>
            <person name="Hauser L."/>
            <person name="Kyrpides N."/>
            <person name="Mikhailova N."/>
            <person name="Hazen T.C."/>
            <person name="Woyke T."/>
        </authorList>
    </citation>
    <scope>NUCLEOTIDE SEQUENCE [LARGE SCALE GENOMIC DNA]</scope>
    <source>
        <strain evidence="7 8">JR</strain>
    </source>
</reference>
<proteinExistence type="predicted"/>
<dbReference type="InterPro" id="IPR037824">
    <property type="entry name" value="GH94N_2_NdvB"/>
</dbReference>
<dbReference type="OrthoDB" id="9769991at2"/>
<dbReference type="Gene3D" id="1.50.10.140">
    <property type="match status" value="1"/>
</dbReference>
<dbReference type="SMART" id="SM01068">
    <property type="entry name" value="CBM_X"/>
    <property type="match status" value="2"/>
</dbReference>
<dbReference type="InterPro" id="IPR010383">
    <property type="entry name" value="Glyco_hydrolase_94_b-supersand"/>
</dbReference>
<feature type="transmembrane region" description="Helical" evidence="3">
    <location>
        <begin position="833"/>
        <end position="856"/>
    </location>
</feature>
<dbReference type="PANTHER" id="PTHR37469">
    <property type="entry name" value="CELLOBIONIC ACID PHOSPHORYLASE-RELATED"/>
    <property type="match status" value="1"/>
</dbReference>
<keyword evidence="3" id="KW-0472">Membrane</keyword>
<dbReference type="PANTHER" id="PTHR37469:SF2">
    <property type="entry name" value="CELLOBIONIC ACID PHOSPHORYLASE"/>
    <property type="match status" value="1"/>
</dbReference>
<organism evidence="7 8">
    <name type="scientific">Thermincola potens (strain JR)</name>
    <dbReference type="NCBI Taxonomy" id="635013"/>
    <lineage>
        <taxon>Bacteria</taxon>
        <taxon>Bacillati</taxon>
        <taxon>Bacillota</taxon>
        <taxon>Clostridia</taxon>
        <taxon>Eubacteriales</taxon>
        <taxon>Thermincolaceae</taxon>
        <taxon>Thermincola</taxon>
    </lineage>
</organism>
<dbReference type="InterPro" id="IPR037018">
    <property type="entry name" value="GH65_N"/>
</dbReference>
<sequence length="2858" mass="322628">MSTINGVEKMEMNNKLLGPEDIEKHAAEIAKSHLVQEKARFPRWLMTRIGSKYKHILEVYKTIDRETGGGIPSSSTAEWLLDNFYVIEEQVKDIKHALARKPYFRLPVLKNDQMKGYPRIYALALELVNHTDGMIDEKTLMNFVRAYQSRQPLSMSELWAMAVMLRIALIEKISHICDQLGAYYRQRYEARRTADLIVGAVDKGDNEVRRVINEQIGNKPDVYPSFIELLVQMLRKQGRKTAAAVGYLDEKLTEKGSSLEKLISLEHRMQAARQVSMGNSITSLRMIAAIDWNEIFESLSQVEEILRQDPAGIYNRMDFESRDHYRHIIEKMAQFYNISEIEVAQKALSCAQEAPAEDNEGPVRHVGYYLVSAGRKKLERQIGIKPGGLKAALNFFKRYPYAVYFGSIALITLAIMALILTYAAGQGGVSPLVFFVTGLVLLIPVSDIAINIVNFTVSHIYAPTVLPKLELKDGIPEENSTMVIIPTLLPDAKRVRELLEKLEVYYQANKENNLYFTLVGDFKDADSPDTPDDPVIVETALEGIKKLNLRYAKDRPVFYYFHRERRFNEAQNQWMGWERKRGAIIEFNDLLRGAQDTSFTICSCDPGQIPAVKYVITLDADTSLPMGAAKRLIGTMAHPLNKPVIDAEKGIVIKGHGLLQPRIGVSIDSANKTLFSRIFAGQGGIDPYTTAVSDVYQDLFGEGIFTGKGIYELDTFQKVLKEAIPENSVLSHDLLEGSYVRAGLVTDIELIDGYPARYNSFSMRQHRWVRGDWQLIPWLAARVKDRRGKWRKNPLSPLSKWKIFDNLRRSLLNPALFVLISLGFAALPGNSLVWLGLAIVTVTFPTVTYLMGGILARNYHLVEGDKGQTVITGVRASLYQAILQFIFIPYQAYLMADAIVRTLARVLVTRKNLLEWIPAADLEALLRNDLVTFYRKMGISPLMGLAVLALALVRPSTFPEVIVAAALFGVWAGAPYVAFRVSQDYATRVDPLNEREKSELRRLARKTWAYFEDLATAEENFLPPDNFQVDPPNGKARRTSPTNIGLLLASILAARDFGYLGTAGMLEKLNATISTVEKMEKWEGHLYNWYDTENLRVLRPRYVSTVDSGNFVGYLMVVEEGLREYLNKSLADPVLAQGLLDTIRIFNEELDDRDLTISTEVLEAYLAADKHDLQNWLAILDGMVAQLTADEKREKVQASPWGRKLLAMVYSFKKEAALSVDSIYEQAEDLMKRIRALVENTRFLPLYDPKRQLFSIGYNVEEGMLTKSYYDLLASEARLASYIAIARGEIDKKHWFRLGRKLTRVDGHKGLVSWAGTMFEYFMPLLVMKNYENSLLDATYSFVVKVQKKYGQKRKIPWGISESAYYAFDIDLNYQYKAFGVPELGFKRGLGNELVVAPYATALALTTDPKGAVENILTLKKEGMDGEYGFYEAIDYTPARAGRHGRSSIVRSFMAHHQGMSILALNNYFHDNIMQKRFHANPVIRSAELLLQERMPLKVVITKEHREAYQPLKRKVQDEPEVVRKYGVPAGELPNVHLLANGSYSVMVTDGGSGYSKNNDMAVARWRESLRGHSSGFFIYVQNINSNNVWSATYEPYNIEPEEYRVVFSPDKAEFIRKDGNIETHTQIVVSPEDNAEIRTVTLTNNSRYSRVVEVTSYLEVVLTHPDADLAHPAFSNLFVTTEFLPQYECLLAVRRPRNARQKPVFAVHTVVVEGEVIGDLQYETDRARFIGRNRSLNNPLAMDVDQPLSNTVGAVLDPVMSLRRRVRIEPGHSVRITYTLGVADSRQDALKLADKYRDPKVIERAFELAWNRSRIEADYLDIKARDMEVYLNMVPSILFPGPARRKYGEHIARNKKGQPGLWPFGISGDIPIVLVHVDDKEQTDLVYQVLKAHEFWRMKGLKVDVVFLAEDERGYVQPLQERIREAIFASHARDMMNRPGGVYLINGNVMADEEKDLVYTAARLILKGDAGTIEEQLAWEENRAPVPKLSTVNIDRGRADREMKVPAAPPIDADQLLFYNGIGGFSQDGREYVILLREGQYTPAPWINVIANPGFGFNITEVGAGYTWAENSRENKLTPWYNDPVTDLAGEVFYLRDEQTGDYWSITPMPIREREDYLIRHGKGYTSFEHTSHGIKQELTAFVALEDPVKICLVRLQNLSAVSREVSVTYYIRPVLGVNEKINVPYLVTQSDGKKGILLITNPYNSDFPGRLVFMDTSEVERTFTGDDKEFTGVNGTLERPAALERERLSGTVGAGLLPCGAMQVKVSLGPEESREVVFLLGQGRDLAEVTAIADKYSSVDAARAELARVRAFWLEKLEVIQVSTPDKSMDILLNSWLQYQVVSCRLWSRAAFYQSGGAYGFRDQLQDVMALVYTWPELTRQQILLHAAHQFVEGDVQHWWHPGVNKGIRTRYSDDFLWLPYVTADYIECTGDRSILDETVGFLEDDPLPADEDEKYNIPRVSGEKDTVYNHCIRAIENALKFGERGLPLMGSGDWNDGMNTVGNKGKGESVWLGWFIYTVLQRFIPVCLAQSDEKRAQKYAAVADNLAEAIEKNGWDGSWYRRAYFDDGTPLGSAANTECKIDSIAQSWSVISGIGKPHRAEEAMQAVEKYLVDREAGIIKLLTPPFNEGYLEPGYIKGYVPGVRENGGQYTHAAVWTILAFAKLGQGDKAGELFHLINPINHTRTTIEAMRYKAEPYVVAADVYAAHPNAGRGGWSWYTGAAGWMYRVGIEHILGIKKVGANLYFDPCIPKKWPEFQVQYRLSKTLYRIHVCNPEGINKGVKTVMVDGQQVPEGYIPLVDDGQEHIVEVIMGKTEENRNPRRKLVETDVAGWQAALRKTPAPAAAKGGTIESVKA</sequence>
<keyword evidence="3" id="KW-1133">Transmembrane helix</keyword>
<evidence type="ECO:0000313" key="7">
    <source>
        <dbReference type="EMBL" id="ADG81306.1"/>
    </source>
</evidence>
<accession>D5XAK7</accession>
<dbReference type="CDD" id="cd11756">
    <property type="entry name" value="GH94N_ChvB_NdvB_1_like"/>
    <property type="match status" value="1"/>
</dbReference>
<dbReference type="EMBL" id="CP002028">
    <property type="protein sequence ID" value="ADG81306.1"/>
    <property type="molecule type" value="Genomic_DNA"/>
</dbReference>
<dbReference type="CAZy" id="GT84">
    <property type="family name" value="Glycosyltransferase Family 84"/>
</dbReference>
<dbReference type="InterPro" id="IPR052047">
    <property type="entry name" value="GH94_Enzymes"/>
</dbReference>
<feature type="transmembrane region" description="Helical" evidence="3">
    <location>
        <begin position="933"/>
        <end position="953"/>
    </location>
</feature>
<feature type="domain" description="Glycoamylase-like" evidence="5">
    <location>
        <begin position="1269"/>
        <end position="1482"/>
    </location>
</feature>
<keyword evidence="1" id="KW-0328">Glycosyltransferase</keyword>
<dbReference type="Gene3D" id="2.70.98.40">
    <property type="entry name" value="Glycoside hydrolase, family 65, N-terminal domain"/>
    <property type="match status" value="2"/>
</dbReference>
<dbReference type="CAZy" id="GH94">
    <property type="family name" value="Glycoside Hydrolase Family 94"/>
</dbReference>
<feature type="transmembrane region" description="Helical" evidence="3">
    <location>
        <begin position="401"/>
        <end position="423"/>
    </location>
</feature>
<dbReference type="InterPro" id="IPR019282">
    <property type="entry name" value="Glycoamylase-like_cons_dom"/>
</dbReference>
<dbReference type="SUPFAM" id="SSF48208">
    <property type="entry name" value="Six-hairpin glycosidases"/>
    <property type="match status" value="1"/>
</dbReference>
<feature type="domain" description="Glycosyl hydrolase 94 supersandwich" evidence="4">
    <location>
        <begin position="2031"/>
        <end position="2300"/>
    </location>
</feature>
<dbReference type="HOGENOM" id="CLU_000646_0_0_9"/>
<evidence type="ECO:0000256" key="3">
    <source>
        <dbReference type="SAM" id="Phobius"/>
    </source>
</evidence>
<evidence type="ECO:0000313" key="8">
    <source>
        <dbReference type="Proteomes" id="UP000002377"/>
    </source>
</evidence>
<dbReference type="SUPFAM" id="SSF74650">
    <property type="entry name" value="Galactose mutarotase-like"/>
    <property type="match status" value="2"/>
</dbReference>
<dbReference type="STRING" id="635013.TherJR_0422"/>
<dbReference type="CDD" id="cd11753">
    <property type="entry name" value="GH94N_ChvB_NdvB_2_like"/>
    <property type="match status" value="1"/>
</dbReference>
<feature type="transmembrane region" description="Helical" evidence="3">
    <location>
        <begin position="960"/>
        <end position="979"/>
    </location>
</feature>
<evidence type="ECO:0000259" key="6">
    <source>
        <dbReference type="Pfam" id="PF17167"/>
    </source>
</evidence>
<feature type="domain" description="Glycosyl hydrolase 94 catalytic" evidence="6">
    <location>
        <begin position="2314"/>
        <end position="2738"/>
    </location>
</feature>
<dbReference type="GO" id="GO:0005975">
    <property type="term" value="P:carbohydrate metabolic process"/>
    <property type="evidence" value="ECO:0007669"/>
    <property type="project" value="InterPro"/>
</dbReference>
<dbReference type="InterPro" id="IPR037820">
    <property type="entry name" value="GH94N_NdvB"/>
</dbReference>
<name>D5XAK7_THEPJ</name>
<dbReference type="Proteomes" id="UP000002377">
    <property type="component" value="Chromosome"/>
</dbReference>
<dbReference type="InterPro" id="IPR011013">
    <property type="entry name" value="Gal_mutarotase_sf_dom"/>
</dbReference>
<dbReference type="eggNOG" id="COG3459">
    <property type="taxonomic scope" value="Bacteria"/>
</dbReference>
<dbReference type="Gene3D" id="2.60.420.10">
    <property type="entry name" value="Maltose phosphorylase, domain 3"/>
    <property type="match status" value="1"/>
</dbReference>
<protein>
    <submittedName>
        <fullName evidence="7">Glycosyltransferase 36</fullName>
    </submittedName>
</protein>
<dbReference type="GO" id="GO:0030246">
    <property type="term" value="F:carbohydrate binding"/>
    <property type="evidence" value="ECO:0007669"/>
    <property type="project" value="InterPro"/>
</dbReference>
<evidence type="ECO:0000256" key="2">
    <source>
        <dbReference type="ARBA" id="ARBA00022679"/>
    </source>
</evidence>
<feature type="transmembrane region" description="Helical" evidence="3">
    <location>
        <begin position="810"/>
        <end position="827"/>
    </location>
</feature>
<evidence type="ECO:0000259" key="5">
    <source>
        <dbReference type="Pfam" id="PF10091"/>
    </source>
</evidence>
<dbReference type="KEGG" id="tjr:TherJR_0422"/>
<dbReference type="InterPro" id="IPR008928">
    <property type="entry name" value="6-hairpin_glycosidase_sf"/>
</dbReference>